<dbReference type="PIRSF" id="PIRSF012702">
    <property type="entry name" value="UCP012702"/>
    <property type="match status" value="1"/>
</dbReference>
<organism evidence="4 5">
    <name type="scientific">Dyadobacter psychrotolerans</name>
    <dbReference type="NCBI Taxonomy" id="2541721"/>
    <lineage>
        <taxon>Bacteria</taxon>
        <taxon>Pseudomonadati</taxon>
        <taxon>Bacteroidota</taxon>
        <taxon>Cytophagia</taxon>
        <taxon>Cytophagales</taxon>
        <taxon>Spirosomataceae</taxon>
        <taxon>Dyadobacter</taxon>
    </lineage>
</organism>
<accession>A0A4R5DRZ3</accession>
<feature type="chain" id="PRO_5020425175" evidence="1">
    <location>
        <begin position="23"/>
        <end position="524"/>
    </location>
</feature>
<dbReference type="Pfam" id="PF07364">
    <property type="entry name" value="DUF1485"/>
    <property type="match status" value="1"/>
</dbReference>
<dbReference type="Proteomes" id="UP000294850">
    <property type="component" value="Unassembled WGS sequence"/>
</dbReference>
<dbReference type="InterPro" id="IPR010799">
    <property type="entry name" value="MlrC_C"/>
</dbReference>
<reference evidence="4 5" key="1">
    <citation type="submission" date="2019-03" db="EMBL/GenBank/DDBJ databases">
        <title>Dyadobacter AR-3-6 sp. nov., isolated from arctic soil.</title>
        <authorList>
            <person name="Chaudhary D.K."/>
        </authorList>
    </citation>
    <scope>NUCLEOTIDE SEQUENCE [LARGE SCALE GENOMIC DNA]</scope>
    <source>
        <strain evidence="4 5">AR-3-6</strain>
    </source>
</reference>
<sequence length="524" mass="57317">MKLSFSLIISVLLLSVQTFCLAQKKTGNTKPLPRIAITGLAIESSTFSPALTHEEAFKAKYGDEIFGNYPFFSSDSLNRKRAQWFPALMGRSLPGGTVTREAYESLVKQSLDLLRKNLPYDGLFFDIHGAMSVVGLDDPEGDFIVRVREVIGKKTLISTSMDLHGNVSWRLAENTDLITCYRMAPHEDAMQTKKRAVDNLLARLESGKGKPAYKAYIEVPVLLPGEKTSTRIEPAKTIYAAVAPASVQPGIIDAAMWVGYAWADEPRNHAVVMVTGDDKQKVGATAEKLAASFWKARSDFAFVAPTGTLAESLDKAIKSQKHPYFISDSGDNPTAGGAGDVTWTLKEILACAEFKSENGPSLIYASIPGPELVDKAVAVGVGQTIEAYVGAAVDARFAPPIQLNGVVEAIEHGDRNAETEVVIKVGSVHVIVTKKRKPYHKEADFTRLGLNPRKSDIVVVKIGYLEPELYAMRADWILALTPGGVDQNLERLGYKRIKRPMFPLDKNMADPDLKVKWVPAADKI</sequence>
<evidence type="ECO:0000313" key="5">
    <source>
        <dbReference type="Proteomes" id="UP000294850"/>
    </source>
</evidence>
<gene>
    <name evidence="4" type="ORF">E0F88_04825</name>
</gene>
<evidence type="ECO:0000256" key="1">
    <source>
        <dbReference type="SAM" id="SignalP"/>
    </source>
</evidence>
<dbReference type="InterPro" id="IPR009197">
    <property type="entry name" value="MlrC"/>
</dbReference>
<name>A0A4R5DRZ3_9BACT</name>
<evidence type="ECO:0000259" key="3">
    <source>
        <dbReference type="Pfam" id="PF07364"/>
    </source>
</evidence>
<proteinExistence type="predicted"/>
<keyword evidence="1" id="KW-0732">Signal</keyword>
<dbReference type="AlphaFoldDB" id="A0A4R5DRZ3"/>
<feature type="domain" description="Microcystin LR degradation protein MlrC N-terminal" evidence="3">
    <location>
        <begin position="34"/>
        <end position="317"/>
    </location>
</feature>
<dbReference type="InterPro" id="IPR015995">
    <property type="entry name" value="MlrC_N"/>
</dbReference>
<evidence type="ECO:0000313" key="4">
    <source>
        <dbReference type="EMBL" id="TDE17226.1"/>
    </source>
</evidence>
<dbReference type="EMBL" id="SMFL01000002">
    <property type="protein sequence ID" value="TDE17226.1"/>
    <property type="molecule type" value="Genomic_DNA"/>
</dbReference>
<feature type="domain" description="Microcystin LR degradation protein MlrC C-terminal" evidence="2">
    <location>
        <begin position="326"/>
        <end position="496"/>
    </location>
</feature>
<protein>
    <submittedName>
        <fullName evidence="4">M81 family peptidase</fullName>
    </submittedName>
</protein>
<keyword evidence="5" id="KW-1185">Reference proteome</keyword>
<evidence type="ECO:0000259" key="2">
    <source>
        <dbReference type="Pfam" id="PF07171"/>
    </source>
</evidence>
<feature type="signal peptide" evidence="1">
    <location>
        <begin position="1"/>
        <end position="22"/>
    </location>
</feature>
<dbReference type="RefSeq" id="WP_131956990.1">
    <property type="nucleotide sequence ID" value="NZ_SMFL01000002.1"/>
</dbReference>
<comment type="caution">
    <text evidence="4">The sequence shown here is derived from an EMBL/GenBank/DDBJ whole genome shotgun (WGS) entry which is preliminary data.</text>
</comment>
<dbReference type="OrthoDB" id="9815420at2"/>
<dbReference type="Pfam" id="PF07171">
    <property type="entry name" value="MlrC_C"/>
    <property type="match status" value="1"/>
</dbReference>